<gene>
    <name evidence="3" type="ORF">GSLYS_00009619001</name>
</gene>
<evidence type="ECO:0000256" key="1">
    <source>
        <dbReference type="SAM" id="MobiDB-lite"/>
    </source>
</evidence>
<evidence type="ECO:0000256" key="2">
    <source>
        <dbReference type="SAM" id="Phobius"/>
    </source>
</evidence>
<feature type="region of interest" description="Disordered" evidence="1">
    <location>
        <begin position="337"/>
        <end position="372"/>
    </location>
</feature>
<feature type="compositionally biased region" description="Polar residues" evidence="1">
    <location>
        <begin position="337"/>
        <end position="365"/>
    </location>
</feature>
<accession>A0AAV2HSY5</accession>
<feature type="compositionally biased region" description="Basic and acidic residues" evidence="1">
    <location>
        <begin position="1"/>
        <end position="15"/>
    </location>
</feature>
<dbReference type="Proteomes" id="UP001497497">
    <property type="component" value="Unassembled WGS sequence"/>
</dbReference>
<feature type="compositionally biased region" description="Polar residues" evidence="1">
    <location>
        <begin position="267"/>
        <end position="279"/>
    </location>
</feature>
<sequence length="516" mass="57570">MREGVRLKKDLDDKSNQGPVKSSVFQIKGSFSSPAGHTSDHCDTIDTTPSIVWVSRDKVTSPSTQQCPLADRKCARTYESNNSKGDYCPSLNSVDGASSTQWSHRYSCKPLEDNLGASGSKDYNFSHARYQPSHKALDNYMRLRTGTKCEEGARTQHRDQQHCEKGDFSGREVSISAIDALDRNRYSSDALDRNRYPRGRSSDERDGKYSTTYKPGDTKPTSSKVMPQSDDSNLDEGYNDSLTSSLQKEKTSRRANKNRITRRVPRSSINTLSSQTTSSESHEYHTAVTPSASNPPAAAVAAAEANASKNCTCSRTDQRQKNCPGCLMERAALAKASNHSDNSLPSRNFQSSHKCYTSPSTSQPARESVDRGATTWNVRSSCDANRWTSPERSDAANRCPCSEMTQVVHRKPSTALTEISLPCGNKLVRCKSMCPRASLCAYIARYIWPKVTKAFVTSVRYGFIICVYLVLMFFVRRYITLNVFAHLTVLFLNILLMFILAFTPENMYIYLFGQSE</sequence>
<comment type="caution">
    <text evidence="3">The sequence shown here is derived from an EMBL/GenBank/DDBJ whole genome shotgun (WGS) entry which is preliminary data.</text>
</comment>
<dbReference type="AlphaFoldDB" id="A0AAV2HSY5"/>
<feature type="compositionally biased region" description="Low complexity" evidence="1">
    <location>
        <begin position="286"/>
        <end position="298"/>
    </location>
</feature>
<name>A0AAV2HSY5_LYMST</name>
<keyword evidence="2" id="KW-1133">Transmembrane helix</keyword>
<feature type="transmembrane region" description="Helical" evidence="2">
    <location>
        <begin position="454"/>
        <end position="475"/>
    </location>
</feature>
<keyword evidence="4" id="KW-1185">Reference proteome</keyword>
<protein>
    <submittedName>
        <fullName evidence="3">Uncharacterized protein</fullName>
    </submittedName>
</protein>
<dbReference type="EMBL" id="CAXITT010000207">
    <property type="protein sequence ID" value="CAL1535659.1"/>
    <property type="molecule type" value="Genomic_DNA"/>
</dbReference>
<feature type="compositionally biased region" description="Basic residues" evidence="1">
    <location>
        <begin position="253"/>
        <end position="265"/>
    </location>
</feature>
<feature type="transmembrane region" description="Helical" evidence="2">
    <location>
        <begin position="481"/>
        <end position="502"/>
    </location>
</feature>
<keyword evidence="2" id="KW-0472">Membrane</keyword>
<organism evidence="3 4">
    <name type="scientific">Lymnaea stagnalis</name>
    <name type="common">Great pond snail</name>
    <name type="synonym">Helix stagnalis</name>
    <dbReference type="NCBI Taxonomy" id="6523"/>
    <lineage>
        <taxon>Eukaryota</taxon>
        <taxon>Metazoa</taxon>
        <taxon>Spiralia</taxon>
        <taxon>Lophotrochozoa</taxon>
        <taxon>Mollusca</taxon>
        <taxon>Gastropoda</taxon>
        <taxon>Heterobranchia</taxon>
        <taxon>Euthyneura</taxon>
        <taxon>Panpulmonata</taxon>
        <taxon>Hygrophila</taxon>
        <taxon>Lymnaeoidea</taxon>
        <taxon>Lymnaeidae</taxon>
        <taxon>Lymnaea</taxon>
    </lineage>
</organism>
<evidence type="ECO:0000313" key="4">
    <source>
        <dbReference type="Proteomes" id="UP001497497"/>
    </source>
</evidence>
<feature type="region of interest" description="Disordered" evidence="1">
    <location>
        <begin position="1"/>
        <end position="23"/>
    </location>
</feature>
<feature type="region of interest" description="Disordered" evidence="1">
    <location>
        <begin position="189"/>
        <end position="298"/>
    </location>
</feature>
<keyword evidence="2" id="KW-0812">Transmembrane</keyword>
<feature type="compositionally biased region" description="Basic and acidic residues" evidence="1">
    <location>
        <begin position="189"/>
        <end position="208"/>
    </location>
</feature>
<feature type="compositionally biased region" description="Polar residues" evidence="1">
    <location>
        <begin position="209"/>
        <end position="231"/>
    </location>
</feature>
<evidence type="ECO:0000313" key="3">
    <source>
        <dbReference type="EMBL" id="CAL1535659.1"/>
    </source>
</evidence>
<reference evidence="3 4" key="1">
    <citation type="submission" date="2024-04" db="EMBL/GenBank/DDBJ databases">
        <authorList>
            <consortium name="Genoscope - CEA"/>
            <person name="William W."/>
        </authorList>
    </citation>
    <scope>NUCLEOTIDE SEQUENCE [LARGE SCALE GENOMIC DNA]</scope>
</reference>
<proteinExistence type="predicted"/>